<proteinExistence type="inferred from homology"/>
<dbReference type="Pfam" id="PF08340">
    <property type="entry name" value="YicC-like_C"/>
    <property type="match status" value="1"/>
</dbReference>
<sequence length="296" mass="31288">MRQSMTGFAARQGAGAGASWTWEVRSVNGKGLELRTRLPDGIDGLEPAVRAAFQAKLSRGSVSVTLRLASDGQALEMTLNEAVLSGALRALARIEAEAHTAGLSVGPTSAAEIAALRGVTEWTQATPDPEALKSELLADLEVLVDDLVAMRTAEGARITEVLTGQLATVATLAEQAREAAATRGAEQAERLATQIARITGATDAVDPDRLAQELALIAVKSDVTEEVDRLDAHVSAARALLEDPEPVGRRLDFLMQEFNREANTLCAKAGSTALTQTGLALKTAIDQMREQVQNVE</sequence>
<comment type="caution">
    <text evidence="8">The sequence shown here is derived from an EMBL/GenBank/DDBJ whole genome shotgun (WGS) entry which is preliminary data.</text>
</comment>
<dbReference type="Pfam" id="PF03755">
    <property type="entry name" value="YicC-like_N"/>
    <property type="match status" value="1"/>
</dbReference>
<dbReference type="RefSeq" id="WP_043841203.1">
    <property type="nucleotide sequence ID" value="NZ_AQQW01000001.1"/>
</dbReference>
<evidence type="ECO:0000259" key="7">
    <source>
        <dbReference type="Pfam" id="PF08340"/>
    </source>
</evidence>
<keyword evidence="4" id="KW-0378">Hydrolase</keyword>
<dbReference type="AlphaFoldDB" id="W4HNQ2"/>
<evidence type="ECO:0000256" key="5">
    <source>
        <dbReference type="ARBA" id="ARBA00035648"/>
    </source>
</evidence>
<accession>W4HNQ2</accession>
<gene>
    <name evidence="8" type="ORF">ATO8_00595</name>
</gene>
<comment type="similarity">
    <text evidence="5">Belongs to the YicC/YloC family.</text>
</comment>
<dbReference type="EMBL" id="AQQW01000001">
    <property type="protein sequence ID" value="ETW14362.1"/>
    <property type="molecule type" value="Genomic_DNA"/>
</dbReference>
<evidence type="ECO:0000256" key="4">
    <source>
        <dbReference type="ARBA" id="ARBA00022801"/>
    </source>
</evidence>
<dbReference type="InterPro" id="IPR013527">
    <property type="entry name" value="YicC-like_N"/>
</dbReference>
<dbReference type="Proteomes" id="UP000019063">
    <property type="component" value="Unassembled WGS sequence"/>
</dbReference>
<keyword evidence="2" id="KW-0540">Nuclease</keyword>
<evidence type="ECO:0000313" key="8">
    <source>
        <dbReference type="EMBL" id="ETW14362.1"/>
    </source>
</evidence>
<evidence type="ECO:0000256" key="1">
    <source>
        <dbReference type="ARBA" id="ARBA00001968"/>
    </source>
</evidence>
<evidence type="ECO:0000313" key="9">
    <source>
        <dbReference type="Proteomes" id="UP000019063"/>
    </source>
</evidence>
<feature type="domain" description="Endoribonuclease YicC-like N-terminal" evidence="6">
    <location>
        <begin position="3"/>
        <end position="159"/>
    </location>
</feature>
<dbReference type="InterPro" id="IPR013551">
    <property type="entry name" value="YicC-like_C"/>
</dbReference>
<dbReference type="InterPro" id="IPR005229">
    <property type="entry name" value="YicC/YloC-like"/>
</dbReference>
<dbReference type="PATRIC" id="fig|1317118.6.peg.123"/>
<protein>
    <recommendedName>
        <fullName evidence="10">YicC family protein</fullName>
    </recommendedName>
</protein>
<keyword evidence="3" id="KW-0255">Endonuclease</keyword>
<dbReference type="GO" id="GO:0016787">
    <property type="term" value="F:hydrolase activity"/>
    <property type="evidence" value="ECO:0007669"/>
    <property type="project" value="UniProtKB-KW"/>
</dbReference>
<organism evidence="8 9">
    <name type="scientific">Roseivivax marinus</name>
    <dbReference type="NCBI Taxonomy" id="1379903"/>
    <lineage>
        <taxon>Bacteria</taxon>
        <taxon>Pseudomonadati</taxon>
        <taxon>Pseudomonadota</taxon>
        <taxon>Alphaproteobacteria</taxon>
        <taxon>Rhodobacterales</taxon>
        <taxon>Roseobacteraceae</taxon>
        <taxon>Roseivivax</taxon>
    </lineage>
</organism>
<dbReference type="eggNOG" id="COG1561">
    <property type="taxonomic scope" value="Bacteria"/>
</dbReference>
<evidence type="ECO:0000259" key="6">
    <source>
        <dbReference type="Pfam" id="PF03755"/>
    </source>
</evidence>
<evidence type="ECO:0000256" key="2">
    <source>
        <dbReference type="ARBA" id="ARBA00022722"/>
    </source>
</evidence>
<evidence type="ECO:0008006" key="10">
    <source>
        <dbReference type="Google" id="ProtNLM"/>
    </source>
</evidence>
<dbReference type="GO" id="GO:0004521">
    <property type="term" value="F:RNA endonuclease activity"/>
    <property type="evidence" value="ECO:0007669"/>
    <property type="project" value="InterPro"/>
</dbReference>
<dbReference type="PANTHER" id="PTHR30636:SF3">
    <property type="entry name" value="UPF0701 PROTEIN YICC"/>
    <property type="match status" value="1"/>
</dbReference>
<reference evidence="8 9" key="1">
    <citation type="journal article" date="2014" name="Antonie Van Leeuwenhoek">
        <title>Roseivivax atlanticus sp. nov., isolated from surface seawater of the Atlantic Ocean.</title>
        <authorList>
            <person name="Li G."/>
            <person name="Lai Q."/>
            <person name="Liu X."/>
            <person name="Sun F."/>
            <person name="Shao Z."/>
        </authorList>
    </citation>
    <scope>NUCLEOTIDE SEQUENCE [LARGE SCALE GENOMIC DNA]</scope>
    <source>
        <strain evidence="8 9">22II-s10s</strain>
    </source>
</reference>
<dbReference type="NCBIfam" id="TIGR00255">
    <property type="entry name" value="YicC/YloC family endoribonuclease"/>
    <property type="match status" value="1"/>
</dbReference>
<evidence type="ECO:0000256" key="3">
    <source>
        <dbReference type="ARBA" id="ARBA00022759"/>
    </source>
</evidence>
<keyword evidence="9" id="KW-1185">Reference proteome</keyword>
<dbReference type="STRING" id="1379903.ATO8_00595"/>
<dbReference type="PANTHER" id="PTHR30636">
    <property type="entry name" value="UPF0701 PROTEIN YICC"/>
    <property type="match status" value="1"/>
</dbReference>
<name>W4HNQ2_9RHOB</name>
<comment type="cofactor">
    <cofactor evidence="1">
        <name>a divalent metal cation</name>
        <dbReference type="ChEBI" id="CHEBI:60240"/>
    </cofactor>
</comment>
<feature type="domain" description="Endoribonuclease YicC-like C-terminal" evidence="7">
    <location>
        <begin position="179"/>
        <end position="296"/>
    </location>
</feature>